<dbReference type="AlphaFoldDB" id="A0A1W1BRT7"/>
<proteinExistence type="predicted"/>
<gene>
    <name evidence="1" type="ORF">MNB_SV-14-1811</name>
</gene>
<name>A0A1W1BRT7_9ZZZZ</name>
<organism evidence="1">
    <name type="scientific">hydrothermal vent metagenome</name>
    <dbReference type="NCBI Taxonomy" id="652676"/>
    <lineage>
        <taxon>unclassified sequences</taxon>
        <taxon>metagenomes</taxon>
        <taxon>ecological metagenomes</taxon>
    </lineage>
</organism>
<evidence type="ECO:0000313" key="1">
    <source>
        <dbReference type="EMBL" id="SFV56236.1"/>
    </source>
</evidence>
<accession>A0A1W1BRT7</accession>
<protein>
    <submittedName>
        <fullName evidence="1">Uncharacterized protein</fullName>
    </submittedName>
</protein>
<dbReference type="EMBL" id="FPHN01000062">
    <property type="protein sequence ID" value="SFV56236.1"/>
    <property type="molecule type" value="Genomic_DNA"/>
</dbReference>
<sequence>MFKPSLVTIIKGYEPFDLLRLSKDAFYDVVADEFPNIVISDMKLSFILVDGEISIRAEITEYKGA</sequence>
<reference evidence="1" key="1">
    <citation type="submission" date="2016-10" db="EMBL/GenBank/DDBJ databases">
        <authorList>
            <person name="de Groot N.N."/>
        </authorList>
    </citation>
    <scope>NUCLEOTIDE SEQUENCE</scope>
</reference>